<dbReference type="InterPro" id="IPR037020">
    <property type="entry name" value="Hemocyanin_C_sf"/>
</dbReference>
<evidence type="ECO:0000313" key="6">
    <source>
        <dbReference type="Proteomes" id="UP001642540"/>
    </source>
</evidence>
<dbReference type="Gene3D" id="1.20.1370.10">
    <property type="entry name" value="Hemocyanin, N-terminal domain"/>
    <property type="match status" value="1"/>
</dbReference>
<dbReference type="Proteomes" id="UP001642540">
    <property type="component" value="Unassembled WGS sequence"/>
</dbReference>
<keyword evidence="3" id="KW-0732">Signal</keyword>
<dbReference type="InterPro" id="IPR005203">
    <property type="entry name" value="Hemocyanin_C"/>
</dbReference>
<dbReference type="InterPro" id="IPR013788">
    <property type="entry name" value="Hemocyanin/hexamerin"/>
</dbReference>
<accession>A0ABP1QAE0</accession>
<dbReference type="Gene3D" id="1.10.1280.10">
    <property type="entry name" value="Di-copper center containing domain from catechol oxidase"/>
    <property type="match status" value="1"/>
</dbReference>
<dbReference type="InterPro" id="IPR008922">
    <property type="entry name" value="Di-copper_centre_dom_sf"/>
</dbReference>
<feature type="chain" id="PRO_5047357065" description="Tyrosinase copper-binding domain-containing protein" evidence="3">
    <location>
        <begin position="20"/>
        <end position="671"/>
    </location>
</feature>
<keyword evidence="2" id="KW-0758">Storage protein</keyword>
<dbReference type="InterPro" id="IPR005204">
    <property type="entry name" value="Hemocyanin_N"/>
</dbReference>
<evidence type="ECO:0000256" key="1">
    <source>
        <dbReference type="ARBA" id="ARBA00009470"/>
    </source>
</evidence>
<evidence type="ECO:0000259" key="4">
    <source>
        <dbReference type="PROSITE" id="PS00498"/>
    </source>
</evidence>
<feature type="domain" description="Tyrosinase copper-binding" evidence="4">
    <location>
        <begin position="396"/>
        <end position="407"/>
    </location>
</feature>
<keyword evidence="6" id="KW-1185">Reference proteome</keyword>
<proteinExistence type="inferred from homology"/>
<dbReference type="Gene3D" id="2.60.40.1520">
    <property type="entry name" value="Hemocyanin, C-terminal domain"/>
    <property type="match status" value="1"/>
</dbReference>
<organism evidence="5 6">
    <name type="scientific">Orchesella dallaii</name>
    <dbReference type="NCBI Taxonomy" id="48710"/>
    <lineage>
        <taxon>Eukaryota</taxon>
        <taxon>Metazoa</taxon>
        <taxon>Ecdysozoa</taxon>
        <taxon>Arthropoda</taxon>
        <taxon>Hexapoda</taxon>
        <taxon>Collembola</taxon>
        <taxon>Entomobryomorpha</taxon>
        <taxon>Entomobryoidea</taxon>
        <taxon>Orchesellidae</taxon>
        <taxon>Orchesellinae</taxon>
        <taxon>Orchesella</taxon>
    </lineage>
</organism>
<dbReference type="PROSITE" id="PS00210">
    <property type="entry name" value="HEMOCYANIN_2"/>
    <property type="match status" value="1"/>
</dbReference>
<dbReference type="SUPFAM" id="SSF81296">
    <property type="entry name" value="E set domains"/>
    <property type="match status" value="1"/>
</dbReference>
<dbReference type="PROSITE" id="PS00498">
    <property type="entry name" value="TYROSINASE_2"/>
    <property type="match status" value="1"/>
</dbReference>
<dbReference type="InterPro" id="IPR036697">
    <property type="entry name" value="Hemocyanin_N_sf"/>
</dbReference>
<evidence type="ECO:0000256" key="2">
    <source>
        <dbReference type="ARBA" id="ARBA00022761"/>
    </source>
</evidence>
<dbReference type="SUPFAM" id="SSF48050">
    <property type="entry name" value="Hemocyanin, N-terminal domain"/>
    <property type="match status" value="1"/>
</dbReference>
<name>A0ABP1QAE0_9HEXA</name>
<dbReference type="SUPFAM" id="SSF48056">
    <property type="entry name" value="Di-copper centre-containing domain"/>
    <property type="match status" value="1"/>
</dbReference>
<dbReference type="PROSITE" id="PS00209">
    <property type="entry name" value="HEMOCYANIN_1"/>
    <property type="match status" value="1"/>
</dbReference>
<dbReference type="Pfam" id="PF00372">
    <property type="entry name" value="Hemocyanin_M"/>
    <property type="match status" value="1"/>
</dbReference>
<evidence type="ECO:0000313" key="5">
    <source>
        <dbReference type="EMBL" id="CAL8095400.1"/>
    </source>
</evidence>
<comment type="caution">
    <text evidence="5">The sequence shown here is derived from an EMBL/GenBank/DDBJ whole genome shotgun (WGS) entry which is preliminary data.</text>
</comment>
<dbReference type="PRINTS" id="PR00187">
    <property type="entry name" value="HAEMOCYANIN"/>
</dbReference>
<dbReference type="InterPro" id="IPR002227">
    <property type="entry name" value="Tyrosinase_Cu-bd"/>
</dbReference>
<protein>
    <recommendedName>
        <fullName evidence="4">Tyrosinase copper-binding domain-containing protein</fullName>
    </recommendedName>
</protein>
<dbReference type="PANTHER" id="PTHR11511">
    <property type="entry name" value="LARVAL STORAGE PROTEIN/PHENOLOXIDASE"/>
    <property type="match status" value="1"/>
</dbReference>
<dbReference type="EMBL" id="CAXLJM020000027">
    <property type="protein sequence ID" value="CAL8095400.1"/>
    <property type="molecule type" value="Genomic_DNA"/>
</dbReference>
<dbReference type="PANTHER" id="PTHR11511:SF5">
    <property type="entry name" value="FAT-BODY PROTEIN 1-RELATED"/>
    <property type="match status" value="1"/>
</dbReference>
<dbReference type="InterPro" id="IPR000896">
    <property type="entry name" value="Hemocyanin/hexamerin_mid_dom"/>
</dbReference>
<dbReference type="InterPro" id="IPR014756">
    <property type="entry name" value="Ig_E-set"/>
</dbReference>
<gene>
    <name evidence="5" type="ORF">ODALV1_LOCUS9073</name>
</gene>
<reference evidence="5 6" key="1">
    <citation type="submission" date="2024-08" db="EMBL/GenBank/DDBJ databases">
        <authorList>
            <person name="Cucini C."/>
            <person name="Frati F."/>
        </authorList>
    </citation>
    <scope>NUCLEOTIDE SEQUENCE [LARGE SCALE GENOMIC DNA]</scope>
</reference>
<evidence type="ECO:0000256" key="3">
    <source>
        <dbReference type="SAM" id="SignalP"/>
    </source>
</evidence>
<sequence>MARFALALIACGLVAVVAATPADNEFLTKQNEIVKLLNKVHELNFYQDQVTISKDYDPLAHLDSYKNVRVVKELVKELKNGRLLHRGEIFNLFNAEHRREMILLFETLFFANDWDTFHKTACWARDRINEGQFIYALSVATLHRPDTRGIRLPPAYETYPHLFVTSQVIHEAYAAKMRQEPAVIHMNFTGTVRNPEQRIAYFGEDVGINSHHSVFHMDWPFWWNEEKYGVTKDRKGELFWYMHHQLITRFNAERLSNDLNEVEALHWEKPIVEGFYPQTTYRKGGEFPARPDNFQFQDLKDIRIADLEAYEERIREAISSGIAISALNNEIISLNSTDGINILGAIIEASSNSVNPNYYGSLHNLAHIMLGRVVDPLGKFGMPPGVMEHFETATRDPAFFRLHKHIDNLIKEHKDSLLPYTHEELDVDGVEVKNVEVDDLETYFEEFDIDMLNALDDAAGLPDVDIKARVQRLNHKPFGVKIIADSAAEKTVTVRLFLAPKYDWFGREVQLDVQRWKFIELDKFAVKLHAGENAIVRKSSESSVTIPDPLSTRALRKLVDDAIAGSASLEVDKDYRHCGVPDRLLLPKGKENGMKYTLFVMLSDFEEDKVNDLPHDYAYGGSVSYCGTINHKYPDKKPMGFPLDRKITNVDDFKVTNMYFRDVEIKFNPIH</sequence>
<dbReference type="Pfam" id="PF03723">
    <property type="entry name" value="Hemocyanin_C"/>
    <property type="match status" value="1"/>
</dbReference>
<feature type="signal peptide" evidence="3">
    <location>
        <begin position="1"/>
        <end position="19"/>
    </location>
</feature>
<comment type="similarity">
    <text evidence="1">Belongs to the tyrosinase family. Hemocyanin subfamily.</text>
</comment>
<dbReference type="Pfam" id="PF03722">
    <property type="entry name" value="Hemocyanin_N"/>
    <property type="match status" value="1"/>
</dbReference>